<dbReference type="RefSeq" id="XP_007318543.1">
    <property type="nucleotide sequence ID" value="XM_007318481.1"/>
</dbReference>
<feature type="region of interest" description="Disordered" evidence="1">
    <location>
        <begin position="225"/>
        <end position="272"/>
    </location>
</feature>
<dbReference type="OrthoDB" id="3250447at2759"/>
<reference evidence="2" key="1">
    <citation type="submission" date="2011-04" db="EMBL/GenBank/DDBJ databases">
        <title>Evolution of plant cell wall degrading machinery underlies the functional diversity of forest fungi.</title>
        <authorList>
            <consortium name="US DOE Joint Genome Institute (JGI-PGF)"/>
            <person name="Eastwood D.C."/>
            <person name="Floudas D."/>
            <person name="Binder M."/>
            <person name="Majcherczyk A."/>
            <person name="Schneider P."/>
            <person name="Aerts A."/>
            <person name="Asiegbu F.O."/>
            <person name="Baker S.E."/>
            <person name="Barry K."/>
            <person name="Bendiksby M."/>
            <person name="Blumentritt M."/>
            <person name="Coutinho P.M."/>
            <person name="Cullen D."/>
            <person name="Cullen D."/>
            <person name="Gathman A."/>
            <person name="Goodell B."/>
            <person name="Henrissat B."/>
            <person name="Ihrmark K."/>
            <person name="Kauserud H."/>
            <person name="Kohler A."/>
            <person name="LaButti K."/>
            <person name="Lapidus A."/>
            <person name="Lavin J.L."/>
            <person name="Lee Y.-H."/>
            <person name="Lindquist E."/>
            <person name="Lilly W."/>
            <person name="Lucas S."/>
            <person name="Morin E."/>
            <person name="Murat C."/>
            <person name="Oguiza J.A."/>
            <person name="Park J."/>
            <person name="Pisabarro A.G."/>
            <person name="Riley R."/>
            <person name="Rosling A."/>
            <person name="Salamov A."/>
            <person name="Schmidt O."/>
            <person name="Schmutz J."/>
            <person name="Skrede I."/>
            <person name="Stenlid J."/>
            <person name="Wiebenga A."/>
            <person name="Xie X."/>
            <person name="Kues U."/>
            <person name="Hibbett D.S."/>
            <person name="Hoffmeister D."/>
            <person name="Hogberg N."/>
            <person name="Martin F."/>
            <person name="Grigoriev I.V."/>
            <person name="Watkinson S.C."/>
        </authorList>
    </citation>
    <scope>NUCLEOTIDE SEQUENCE</scope>
    <source>
        <strain evidence="2">S7.9</strain>
    </source>
</reference>
<feature type="compositionally biased region" description="Basic and acidic residues" evidence="1">
    <location>
        <begin position="232"/>
        <end position="272"/>
    </location>
</feature>
<accession>F8NX49</accession>
<protein>
    <submittedName>
        <fullName evidence="2">Uncharacterized protein</fullName>
    </submittedName>
</protein>
<proteinExistence type="predicted"/>
<dbReference type="GeneID" id="18819329"/>
<name>F8NX49_SERL9</name>
<dbReference type="KEGG" id="sla:SERLADRAFT_467977"/>
<feature type="compositionally biased region" description="Polar residues" evidence="1">
    <location>
        <begin position="13"/>
        <end position="22"/>
    </location>
</feature>
<feature type="region of interest" description="Disordered" evidence="1">
    <location>
        <begin position="1"/>
        <end position="22"/>
    </location>
</feature>
<organism>
    <name type="scientific">Serpula lacrymans var. lacrymans (strain S7.9)</name>
    <name type="common">Dry rot fungus</name>
    <dbReference type="NCBI Taxonomy" id="578457"/>
    <lineage>
        <taxon>Eukaryota</taxon>
        <taxon>Fungi</taxon>
        <taxon>Dikarya</taxon>
        <taxon>Basidiomycota</taxon>
        <taxon>Agaricomycotina</taxon>
        <taxon>Agaricomycetes</taxon>
        <taxon>Agaricomycetidae</taxon>
        <taxon>Boletales</taxon>
        <taxon>Coniophorineae</taxon>
        <taxon>Serpulaceae</taxon>
        <taxon>Serpula</taxon>
    </lineage>
</organism>
<gene>
    <name evidence="2" type="ORF">SERLADRAFT_467977</name>
</gene>
<dbReference type="HOGENOM" id="CLU_1023640_0_0_1"/>
<dbReference type="AlphaFoldDB" id="F8NX49"/>
<dbReference type="Proteomes" id="UP000008064">
    <property type="component" value="Unassembled WGS sequence"/>
</dbReference>
<dbReference type="EMBL" id="GL945434">
    <property type="protein sequence ID" value="EGO24524.1"/>
    <property type="molecule type" value="Genomic_DNA"/>
</dbReference>
<evidence type="ECO:0000313" key="2">
    <source>
        <dbReference type="EMBL" id="EGO24524.1"/>
    </source>
</evidence>
<sequence>MDWEAAEDCVTNPPATESSAAVRTWTAERSSQILALLEADPPRAINSPYNPERLLNNCVFVTLAYLLHTNARDLCDRIGIRPVPGSPGVTLEAAVTAIERLGIRFCVVRFSPSHPPNPLNPRNPLVMRPNLRQNVLPPPRDGIPESYVTWRQWPRRVGVAYTRANGTGHVVVCNSPGAPYRRYMDYQTRADGQDVTREVQQSRVFMVFAVDWQRSRGSFIEALQRQEAQEEQAQRQREEEQKRQEEEQKRQAEEKKQRDKHGFYGGRFYDKL</sequence>
<evidence type="ECO:0000256" key="1">
    <source>
        <dbReference type="SAM" id="MobiDB-lite"/>
    </source>
</evidence>